<sequence length="341" mass="38969">MLGDFNEILHNGEKLGGPRRSENSFVDFSNMLQASSMTELPSSGNNFTWGGRRGYLWIQCKLDSCFGNNDWFNTFPASNQKFLEKKGSDHRPVLLKLFSSQDSYRGSFRFDKRMLHQPLVLESVQQAWYPSSSSFGQSVSERLRRCREALSNWKRANNTNAKEKINQIQGNIEVEHAARYPSFSCMANLQKELVLAHMEEDSFWTKKCRRKWHNSGDKNTKYFHASVKADRNMNEVDKLMDSNGKVHSAKASKGDIAVSYFQKLFTTSYPANPSDLFENFTPRVTLEMNDILLTKVTREEVRLAVFTVRASSAPGADDGSLFPTILGHSWSPVNLRDPQFF</sequence>
<protein>
    <submittedName>
        <fullName evidence="2">Uncharacterized protein LOC104733963</fullName>
    </submittedName>
</protein>
<organism evidence="1 2">
    <name type="scientific">Camelina sativa</name>
    <name type="common">False flax</name>
    <name type="synonym">Myagrum sativum</name>
    <dbReference type="NCBI Taxonomy" id="90675"/>
    <lineage>
        <taxon>Eukaryota</taxon>
        <taxon>Viridiplantae</taxon>
        <taxon>Streptophyta</taxon>
        <taxon>Embryophyta</taxon>
        <taxon>Tracheophyta</taxon>
        <taxon>Spermatophyta</taxon>
        <taxon>Magnoliopsida</taxon>
        <taxon>eudicotyledons</taxon>
        <taxon>Gunneridae</taxon>
        <taxon>Pentapetalae</taxon>
        <taxon>rosids</taxon>
        <taxon>malvids</taxon>
        <taxon>Brassicales</taxon>
        <taxon>Brassicaceae</taxon>
        <taxon>Camelineae</taxon>
        <taxon>Camelina</taxon>
    </lineage>
</organism>
<reference evidence="2" key="2">
    <citation type="submission" date="2025-08" db="UniProtKB">
        <authorList>
            <consortium name="RefSeq"/>
        </authorList>
    </citation>
    <scope>IDENTIFICATION</scope>
    <source>
        <tissue evidence="2">Leaf</tissue>
    </source>
</reference>
<accession>A0ABM0V6S7</accession>
<evidence type="ECO:0000313" key="1">
    <source>
        <dbReference type="Proteomes" id="UP000694864"/>
    </source>
</evidence>
<dbReference type="PANTHER" id="PTHR33710">
    <property type="entry name" value="BNAC02G09200D PROTEIN"/>
    <property type="match status" value="1"/>
</dbReference>
<evidence type="ECO:0000313" key="2">
    <source>
        <dbReference type="RefSeq" id="XP_010451787.1"/>
    </source>
</evidence>
<dbReference type="GeneID" id="104733963"/>
<dbReference type="InterPro" id="IPR036691">
    <property type="entry name" value="Endo/exonu/phosph_ase_sf"/>
</dbReference>
<gene>
    <name evidence="2" type="primary">LOC104733963</name>
</gene>
<name>A0ABM0V6S7_CAMSA</name>
<keyword evidence="1" id="KW-1185">Reference proteome</keyword>
<dbReference type="RefSeq" id="XP_010451787.1">
    <property type="nucleotide sequence ID" value="XM_010453485.1"/>
</dbReference>
<dbReference type="Gene3D" id="3.60.10.10">
    <property type="entry name" value="Endonuclease/exonuclease/phosphatase"/>
    <property type="match status" value="1"/>
</dbReference>
<reference evidence="1" key="1">
    <citation type="journal article" date="2014" name="Nat. Commun.">
        <title>The emerging biofuel crop Camelina sativa retains a highly undifferentiated hexaploid genome structure.</title>
        <authorList>
            <person name="Kagale S."/>
            <person name="Koh C."/>
            <person name="Nixon J."/>
            <person name="Bollina V."/>
            <person name="Clarke W.E."/>
            <person name="Tuteja R."/>
            <person name="Spillane C."/>
            <person name="Robinson S.J."/>
            <person name="Links M.G."/>
            <person name="Clarke C."/>
            <person name="Higgins E.E."/>
            <person name="Huebert T."/>
            <person name="Sharpe A.G."/>
            <person name="Parkin I.A."/>
        </authorList>
    </citation>
    <scope>NUCLEOTIDE SEQUENCE [LARGE SCALE GENOMIC DNA]</scope>
    <source>
        <strain evidence="1">cv. DH55</strain>
    </source>
</reference>
<dbReference type="SUPFAM" id="SSF56219">
    <property type="entry name" value="DNase I-like"/>
    <property type="match status" value="1"/>
</dbReference>
<dbReference type="PANTHER" id="PTHR33710:SF62">
    <property type="entry name" value="DUF4283 DOMAIN PROTEIN"/>
    <property type="match status" value="1"/>
</dbReference>
<dbReference type="Proteomes" id="UP000694864">
    <property type="component" value="Chromosome 12"/>
</dbReference>
<proteinExistence type="predicted"/>